<dbReference type="EMBL" id="LQPC01000026">
    <property type="protein sequence ID" value="ORV89482.1"/>
    <property type="molecule type" value="Genomic_DNA"/>
</dbReference>
<accession>A0A1X1WSI5</accession>
<proteinExistence type="predicted"/>
<keyword evidence="1" id="KW-0472">Membrane</keyword>
<name>A0A1X1WSI5_MYCIR</name>
<protein>
    <submittedName>
        <fullName evidence="2">Uncharacterized protein</fullName>
    </submittedName>
</protein>
<evidence type="ECO:0000256" key="1">
    <source>
        <dbReference type="SAM" id="Phobius"/>
    </source>
</evidence>
<sequence length="327" mass="36227">MATRRYSPPSDGSVFLGILGVLFLVGLVIKYIWWFVSAAVVVGVGVAVWALVREEQKRRQLAEDEAADREFELQRKADRQHRWTLMGDSRAIYGEAGKPPRMPMVDADEAAAESDPTIARMATTPAEVDALVRDKPRGWEQALFASILVQRRTAVAARLRDSELGFSAVVTAQVFSGREVARCVLGFVNEMLSTMRQIERFMGAPAFMGAFSGADDESEADPEAIGHIANRTMDFHERLLELSERCRGLSVPLQYEDVVADCALLLDGQLQSFREFIDDFADVVEALPRVLGHATGPVNLGNLGLYLSVDDMVRTRMFKRIDEISGS</sequence>
<dbReference type="RefSeq" id="WP_085173803.1">
    <property type="nucleotide sequence ID" value="NZ_LQPC01000026.1"/>
</dbReference>
<feature type="transmembrane region" description="Helical" evidence="1">
    <location>
        <begin position="35"/>
        <end position="52"/>
    </location>
</feature>
<comment type="caution">
    <text evidence="2">The sequence shown here is derived from an EMBL/GenBank/DDBJ whole genome shotgun (WGS) entry which is preliminary data.</text>
</comment>
<feature type="transmembrane region" description="Helical" evidence="1">
    <location>
        <begin position="12"/>
        <end position="29"/>
    </location>
</feature>
<dbReference type="AlphaFoldDB" id="A0A1X1WSI5"/>
<dbReference type="Proteomes" id="UP000193622">
    <property type="component" value="Unassembled WGS sequence"/>
</dbReference>
<evidence type="ECO:0000313" key="2">
    <source>
        <dbReference type="EMBL" id="ORV89482.1"/>
    </source>
</evidence>
<reference evidence="2 3" key="1">
    <citation type="submission" date="2016-01" db="EMBL/GenBank/DDBJ databases">
        <title>The new phylogeny of the genus Mycobacterium.</title>
        <authorList>
            <person name="Tarcisio F."/>
            <person name="Conor M."/>
            <person name="Antonella G."/>
            <person name="Elisabetta G."/>
            <person name="Giulia F.S."/>
            <person name="Sara T."/>
            <person name="Anna F."/>
            <person name="Clotilde B."/>
            <person name="Roberto B."/>
            <person name="Veronica D.S."/>
            <person name="Fabio R."/>
            <person name="Monica P."/>
            <person name="Olivier J."/>
            <person name="Enrico T."/>
            <person name="Nicola S."/>
        </authorList>
    </citation>
    <scope>NUCLEOTIDE SEQUENCE [LARGE SCALE GENOMIC DNA]</scope>
    <source>
        <strain evidence="2 3">DSM 45541</strain>
    </source>
</reference>
<organism evidence="2 3">
    <name type="scientific">Mycolicibacterium iranicum</name>
    <name type="common">Mycobacterium iranicum</name>
    <dbReference type="NCBI Taxonomy" id="912594"/>
    <lineage>
        <taxon>Bacteria</taxon>
        <taxon>Bacillati</taxon>
        <taxon>Actinomycetota</taxon>
        <taxon>Actinomycetes</taxon>
        <taxon>Mycobacteriales</taxon>
        <taxon>Mycobacteriaceae</taxon>
        <taxon>Mycolicibacterium</taxon>
    </lineage>
</organism>
<keyword evidence="1" id="KW-0812">Transmembrane</keyword>
<evidence type="ECO:0000313" key="3">
    <source>
        <dbReference type="Proteomes" id="UP000193622"/>
    </source>
</evidence>
<gene>
    <name evidence="2" type="ORF">AWC12_08600</name>
</gene>
<keyword evidence="1" id="KW-1133">Transmembrane helix</keyword>